<evidence type="ECO:0000313" key="2">
    <source>
        <dbReference type="EMBL" id="CEP15003.1"/>
    </source>
</evidence>
<reference evidence="2 3" key="1">
    <citation type="submission" date="2014-09" db="EMBL/GenBank/DDBJ databases">
        <authorList>
            <person name="Ellenberger Sabrina"/>
        </authorList>
    </citation>
    <scope>NUCLEOTIDE SEQUENCE [LARGE SCALE GENOMIC DNA]</scope>
    <source>
        <strain evidence="2 3">CBS 412.66</strain>
    </source>
</reference>
<keyword evidence="3" id="KW-1185">Reference proteome</keyword>
<dbReference type="AlphaFoldDB" id="A0A0B7NJ86"/>
<evidence type="ECO:0000256" key="1">
    <source>
        <dbReference type="SAM" id="Coils"/>
    </source>
</evidence>
<dbReference type="EMBL" id="LN731785">
    <property type="protein sequence ID" value="CEP15003.1"/>
    <property type="molecule type" value="Genomic_DNA"/>
</dbReference>
<evidence type="ECO:0000313" key="3">
    <source>
        <dbReference type="Proteomes" id="UP000054107"/>
    </source>
</evidence>
<proteinExistence type="predicted"/>
<dbReference type="OrthoDB" id="2231920at2759"/>
<gene>
    <name evidence="2" type="primary">PARPA_09195.1 scaffold 35568</name>
</gene>
<protein>
    <submittedName>
        <fullName evidence="2">Uncharacterized protein</fullName>
    </submittedName>
</protein>
<organism evidence="2 3">
    <name type="scientific">Parasitella parasitica</name>
    <dbReference type="NCBI Taxonomy" id="35722"/>
    <lineage>
        <taxon>Eukaryota</taxon>
        <taxon>Fungi</taxon>
        <taxon>Fungi incertae sedis</taxon>
        <taxon>Mucoromycota</taxon>
        <taxon>Mucoromycotina</taxon>
        <taxon>Mucoromycetes</taxon>
        <taxon>Mucorales</taxon>
        <taxon>Mucorineae</taxon>
        <taxon>Mucoraceae</taxon>
        <taxon>Parasitella</taxon>
    </lineage>
</organism>
<name>A0A0B7NJ86_9FUNG</name>
<keyword evidence="1" id="KW-0175">Coiled coil</keyword>
<dbReference type="Proteomes" id="UP000054107">
    <property type="component" value="Unassembled WGS sequence"/>
</dbReference>
<accession>A0A0B7NJ86</accession>
<sequence length="224" mass="26786">MNNQPYQQQQKQASTLYEHYLELRKMREHRLKLLQEQQKRVQQHERSLFKIRNNLAKAVTELAKVRDKLNQLVESDVWVTADEHEKIHCVYDSVEKEFSDWNMKKKKKHEQIDQEANDAKVHASHIMGIERALVCLEDQMHQQFPEYTRNTSKSRIYDIHQQLELQLQPLVHLRRSKSQCSFTSIITATSKNSTSLSGTLLKKWLEPRLQQQNNRTRYRYVTAM</sequence>
<feature type="coiled-coil region" evidence="1">
    <location>
        <begin position="34"/>
        <end position="75"/>
    </location>
</feature>